<dbReference type="EMBL" id="JAWDJW010011947">
    <property type="protein sequence ID" value="KAK3044433.1"/>
    <property type="molecule type" value="Genomic_DNA"/>
</dbReference>
<keyword evidence="2" id="KW-1185">Reference proteome</keyword>
<organism evidence="1 2">
    <name type="scientific">Coniosporium uncinatum</name>
    <dbReference type="NCBI Taxonomy" id="93489"/>
    <lineage>
        <taxon>Eukaryota</taxon>
        <taxon>Fungi</taxon>
        <taxon>Dikarya</taxon>
        <taxon>Ascomycota</taxon>
        <taxon>Pezizomycotina</taxon>
        <taxon>Dothideomycetes</taxon>
        <taxon>Dothideomycetes incertae sedis</taxon>
        <taxon>Coniosporium</taxon>
    </lineage>
</organism>
<proteinExistence type="predicted"/>
<evidence type="ECO:0000313" key="2">
    <source>
        <dbReference type="Proteomes" id="UP001186974"/>
    </source>
</evidence>
<sequence length="124" mass="13496">MFFVAGGTFPCTPAIVAWLSNNLAGQWKRATGMALEFTIGNMMGGVIGSNIYLANEKPNYSTAYNCEAAFVGLGIVVAIVQVVSLRMKNAGKEKRVRSAEEEGRDLDAECKDLGDKNPHFRYTL</sequence>
<accession>A0ACC3CU01</accession>
<evidence type="ECO:0000313" key="1">
    <source>
        <dbReference type="EMBL" id="KAK3044433.1"/>
    </source>
</evidence>
<dbReference type="Proteomes" id="UP001186974">
    <property type="component" value="Unassembled WGS sequence"/>
</dbReference>
<comment type="caution">
    <text evidence="1">The sequence shown here is derived from an EMBL/GenBank/DDBJ whole genome shotgun (WGS) entry which is preliminary data.</text>
</comment>
<gene>
    <name evidence="1" type="ORF">LTS18_001302</name>
</gene>
<name>A0ACC3CU01_9PEZI</name>
<protein>
    <submittedName>
        <fullName evidence="1">Uncharacterized protein</fullName>
    </submittedName>
</protein>
<reference evidence="1" key="1">
    <citation type="submission" date="2024-09" db="EMBL/GenBank/DDBJ databases">
        <title>Black Yeasts Isolated from many extreme environments.</title>
        <authorList>
            <person name="Coleine C."/>
            <person name="Stajich J.E."/>
            <person name="Selbmann L."/>
        </authorList>
    </citation>
    <scope>NUCLEOTIDE SEQUENCE</scope>
    <source>
        <strain evidence="1">CCFEE 5737</strain>
    </source>
</reference>